<evidence type="ECO:0000313" key="3">
    <source>
        <dbReference type="Proteomes" id="UP001221217"/>
    </source>
</evidence>
<dbReference type="PANTHER" id="PTHR43135:SF3">
    <property type="entry name" value="ALPHA-D-RIBOSE 1-METHYLPHOSPHONATE 5-TRIPHOSPHATE DIPHOSPHATASE"/>
    <property type="match status" value="1"/>
</dbReference>
<dbReference type="InterPro" id="IPR051781">
    <property type="entry name" value="Metallo-dep_Hydrolase"/>
</dbReference>
<dbReference type="Pfam" id="PF01979">
    <property type="entry name" value="Amidohydro_1"/>
    <property type="match status" value="1"/>
</dbReference>
<dbReference type="SUPFAM" id="SSF51556">
    <property type="entry name" value="Metallo-dependent hydrolases"/>
    <property type="match status" value="1"/>
</dbReference>
<dbReference type="GO" id="GO:0016810">
    <property type="term" value="F:hydrolase activity, acting on carbon-nitrogen (but not peptide) bonds"/>
    <property type="evidence" value="ECO:0007669"/>
    <property type="project" value="InterPro"/>
</dbReference>
<name>A0AAJ1IID3_9SPIO</name>
<dbReference type="InterPro" id="IPR011059">
    <property type="entry name" value="Metal-dep_hydrolase_composite"/>
</dbReference>
<dbReference type="Gene3D" id="3.30.110.90">
    <property type="entry name" value="Amidohydrolase"/>
    <property type="match status" value="1"/>
</dbReference>
<dbReference type="Proteomes" id="UP001221217">
    <property type="component" value="Unassembled WGS sequence"/>
</dbReference>
<dbReference type="AlphaFoldDB" id="A0AAJ1IID3"/>
<organism evidence="2 3">
    <name type="scientific">Candidatus Thalassospirochaeta sargassi</name>
    <dbReference type="NCBI Taxonomy" id="3119039"/>
    <lineage>
        <taxon>Bacteria</taxon>
        <taxon>Pseudomonadati</taxon>
        <taxon>Spirochaetota</taxon>
        <taxon>Spirochaetia</taxon>
        <taxon>Spirochaetales</taxon>
        <taxon>Spirochaetaceae</taxon>
        <taxon>Candidatus Thalassospirochaeta</taxon>
    </lineage>
</organism>
<dbReference type="SUPFAM" id="SSF51338">
    <property type="entry name" value="Composite domain of metallo-dependent hydrolases"/>
    <property type="match status" value="1"/>
</dbReference>
<gene>
    <name evidence="2" type="ORF">PQJ61_08495</name>
</gene>
<dbReference type="InterPro" id="IPR057744">
    <property type="entry name" value="OTAase-like"/>
</dbReference>
<feature type="domain" description="Amidohydrolase-related" evidence="1">
    <location>
        <begin position="57"/>
        <end position="411"/>
    </location>
</feature>
<comment type="caution">
    <text evidence="2">The sequence shown here is derived from an EMBL/GenBank/DDBJ whole genome shotgun (WGS) entry which is preliminary data.</text>
</comment>
<evidence type="ECO:0000313" key="2">
    <source>
        <dbReference type="EMBL" id="MDC7226791.1"/>
    </source>
</evidence>
<dbReference type="InterPro" id="IPR006680">
    <property type="entry name" value="Amidohydro-rel"/>
</dbReference>
<dbReference type="Gene3D" id="1.20.58.520">
    <property type="entry name" value="Amidohydrolase"/>
    <property type="match status" value="1"/>
</dbReference>
<dbReference type="InterPro" id="IPR032466">
    <property type="entry name" value="Metal_Hydrolase"/>
</dbReference>
<dbReference type="EMBL" id="JAQQAL010000017">
    <property type="protein sequence ID" value="MDC7226791.1"/>
    <property type="molecule type" value="Genomic_DNA"/>
</dbReference>
<dbReference type="CDD" id="cd01299">
    <property type="entry name" value="Met_dep_hydrolase_A"/>
    <property type="match status" value="1"/>
</dbReference>
<accession>A0AAJ1IID3</accession>
<reference evidence="2 3" key="1">
    <citation type="submission" date="2022-12" db="EMBL/GenBank/DDBJ databases">
        <title>Metagenome assembled genome from gulf of manar.</title>
        <authorList>
            <person name="Kohli P."/>
            <person name="Pk S."/>
            <person name="Venkata Ramana C."/>
            <person name="Sasikala C."/>
        </authorList>
    </citation>
    <scope>NUCLEOTIDE SEQUENCE [LARGE SCALE GENOMIC DNA]</scope>
    <source>
        <strain evidence="2">JB008</strain>
    </source>
</reference>
<evidence type="ECO:0000259" key="1">
    <source>
        <dbReference type="Pfam" id="PF01979"/>
    </source>
</evidence>
<protein>
    <submittedName>
        <fullName evidence="2">Amidohydrolase family protein</fullName>
    </submittedName>
</protein>
<dbReference type="Gene3D" id="3.40.50.10910">
    <property type="entry name" value="Amidohydrolase"/>
    <property type="match status" value="1"/>
</dbReference>
<dbReference type="Gene3D" id="2.30.40.10">
    <property type="entry name" value="Urease, subunit C, domain 1"/>
    <property type="match status" value="1"/>
</dbReference>
<proteinExistence type="predicted"/>
<sequence>MTSFILKNCSLINGRADIDIKHGVSLGVGADGLIKEIVSGNSTVESYSEEIDLNGCYLVPGIINAHAHLIASGKPSIGFNKSTRILLKFLSTGPGRKLAGNMIKRNITNAVNAGVTTIRSLGDPLYYDIAVRNELKDSGDAFPRLLTAGRLICASGGHGDMLTPLTADSPWECRKAVRMNDQHSVDVIKLISTGGVTDARKIGQAGCVHMTVEEIAAVCDEAHRRGLMVACHAESSLGVKEALLGGVDTIEHGSELDRQMIDLFLKNPNSLRGYSAYIPTLSAPVRIMENRKELTSWDNIKFANAEIVMKGQIKAVNQAVEAGVKIGCGADSGVPFVSHYDVWNELRFLMEHAGLTAAGALEVGTIATAEILGIDGITGSLDVGKAADIIVTADNPLEDLSALSKPRMVAAQGRLVRRPQIKKAF</sequence>
<dbReference type="PANTHER" id="PTHR43135">
    <property type="entry name" value="ALPHA-D-RIBOSE 1-METHYLPHOSPHONATE 5-TRIPHOSPHATE DIPHOSPHATASE"/>
    <property type="match status" value="1"/>
</dbReference>